<dbReference type="CDD" id="cd01948">
    <property type="entry name" value="EAL"/>
    <property type="match status" value="1"/>
</dbReference>
<dbReference type="SUPFAM" id="SSF141868">
    <property type="entry name" value="EAL domain-like"/>
    <property type="match status" value="1"/>
</dbReference>
<feature type="domain" description="EAL" evidence="3">
    <location>
        <begin position="537"/>
        <end position="790"/>
    </location>
</feature>
<name>A0A7I8DL25_9FIRM</name>
<feature type="transmembrane region" description="Helical" evidence="1">
    <location>
        <begin position="9"/>
        <end position="31"/>
    </location>
</feature>
<dbReference type="NCBIfam" id="TIGR00254">
    <property type="entry name" value="GGDEF"/>
    <property type="match status" value="1"/>
</dbReference>
<feature type="transmembrane region" description="Helical" evidence="1">
    <location>
        <begin position="148"/>
        <end position="166"/>
    </location>
</feature>
<keyword evidence="1" id="KW-1133">Transmembrane helix</keyword>
<protein>
    <recommendedName>
        <fullName evidence="8">EAL domain-containing protein</fullName>
    </recommendedName>
</protein>
<dbReference type="SUPFAM" id="SSF158472">
    <property type="entry name" value="HAMP domain-like"/>
    <property type="match status" value="1"/>
</dbReference>
<dbReference type="SUPFAM" id="SSF55073">
    <property type="entry name" value="Nucleotide cyclase"/>
    <property type="match status" value="1"/>
</dbReference>
<dbReference type="InterPro" id="IPR035919">
    <property type="entry name" value="EAL_sf"/>
</dbReference>
<dbReference type="InterPro" id="IPR029787">
    <property type="entry name" value="Nucleotide_cyclase"/>
</dbReference>
<dbReference type="Pfam" id="PF00672">
    <property type="entry name" value="HAMP"/>
    <property type="match status" value="1"/>
</dbReference>
<dbReference type="PROSITE" id="PS50883">
    <property type="entry name" value="EAL"/>
    <property type="match status" value="1"/>
</dbReference>
<dbReference type="Gene3D" id="3.30.70.270">
    <property type="match status" value="1"/>
</dbReference>
<dbReference type="NCBIfam" id="TIGR00229">
    <property type="entry name" value="sensory_box"/>
    <property type="match status" value="1"/>
</dbReference>
<sequence length="790" mass="91537">MRGKRLSTAYVFPILMVIFVIPMMLTLLNAYQNKERLTLELESSTEQLMNMAVASATDALWTYNDDSLVQICDAIADYKRVAIINIMDENNNVIYGVNKTGKEYDDKQLYPAFTRYVMYEGIKIGNIHIVVTAYYLHEMVREKIMFGFYETIIISFIIWFIVYIFTRNVTAAIDNIDSGVKAFAEGDRNVRIYVNDSHEIRRLADRINIMFQRIVASDIMLHENYLKLQTKEEDLKASEERYRYAVEGSNDAIWDWNLETNDYYVSARGAQMIGEADNKEIDLETWISHIHEKDRFSFEYYLHNFECDPDSYQEIQFRVINIKGDIKWLICRGKGILNKKNKLLRVSGFYTDITERIRAEEAIQQLAYFDTLTGLPNRVMLYEQGDKIFAEVKFHLKNGAIIFMDLDDFKTINDTKGHTFGDQVLKNLANELKEKIKYNAIARIGGDEFIFILEDCDYEQVKIIAKEIVNLVHAPRIIKDYEYLLSCSVGIAMFHEDGVDIETLLMKADSAMYQAKVEGKNRYKFYDQSINDEMVKKIKLRNEIRQGIINKEFVVYYQPQVNIVSGKISGVEALVRWRHPIRGLVMPGDFIDLAEETGLIIPLGEYVLRTACRQSMEWERAGLTGIMMSVNISVKQINSLNIVQDILDIIDETHMIPEHLILEITESVAMENISKTIDIMNQLREKGITFSLDDFGTGYSSLNYLKNIPINHLKIDKQFVQNLQRQTFEEVVVRSIIEIAHRMELTVVAEGIETLEQKEALTSYNCDIAQGYYYSKPIPHQEVESFIKGI</sequence>
<dbReference type="CDD" id="cd01949">
    <property type="entry name" value="GGDEF"/>
    <property type="match status" value="1"/>
</dbReference>
<dbReference type="SMART" id="SM00267">
    <property type="entry name" value="GGDEF"/>
    <property type="match status" value="1"/>
</dbReference>
<dbReference type="PROSITE" id="PS50887">
    <property type="entry name" value="GGDEF"/>
    <property type="match status" value="1"/>
</dbReference>
<dbReference type="InterPro" id="IPR043128">
    <property type="entry name" value="Rev_trsase/Diguanyl_cyclase"/>
</dbReference>
<dbReference type="InterPro" id="IPR001633">
    <property type="entry name" value="EAL_dom"/>
</dbReference>
<dbReference type="PANTHER" id="PTHR44757">
    <property type="entry name" value="DIGUANYLATE CYCLASE DGCP"/>
    <property type="match status" value="1"/>
</dbReference>
<dbReference type="SUPFAM" id="SSF55785">
    <property type="entry name" value="PYP-like sensor domain (PAS domain)"/>
    <property type="match status" value="1"/>
</dbReference>
<organism evidence="6 7">
    <name type="scientific">Anaerocolumna chitinilytica</name>
    <dbReference type="NCBI Taxonomy" id="1727145"/>
    <lineage>
        <taxon>Bacteria</taxon>
        <taxon>Bacillati</taxon>
        <taxon>Bacillota</taxon>
        <taxon>Clostridia</taxon>
        <taxon>Lachnospirales</taxon>
        <taxon>Lachnospiraceae</taxon>
        <taxon>Anaerocolumna</taxon>
    </lineage>
</organism>
<dbReference type="CDD" id="cd06225">
    <property type="entry name" value="HAMP"/>
    <property type="match status" value="1"/>
</dbReference>
<dbReference type="PROSITE" id="PS50113">
    <property type="entry name" value="PAC"/>
    <property type="match status" value="1"/>
</dbReference>
<dbReference type="EMBL" id="AP023368">
    <property type="protein sequence ID" value="BCJ99060.1"/>
    <property type="molecule type" value="Genomic_DNA"/>
</dbReference>
<dbReference type="Pfam" id="PF00990">
    <property type="entry name" value="GGDEF"/>
    <property type="match status" value="1"/>
</dbReference>
<evidence type="ECO:0008006" key="8">
    <source>
        <dbReference type="Google" id="ProtNLM"/>
    </source>
</evidence>
<feature type="domain" description="GGDEF" evidence="5">
    <location>
        <begin position="397"/>
        <end position="528"/>
    </location>
</feature>
<proteinExistence type="predicted"/>
<gene>
    <name evidence="6" type="ORF">bsdcttw_21010</name>
</gene>
<dbReference type="PROSITE" id="PS50885">
    <property type="entry name" value="HAMP"/>
    <property type="match status" value="1"/>
</dbReference>
<dbReference type="RefSeq" id="WP_185259341.1">
    <property type="nucleotide sequence ID" value="NZ_AP023368.1"/>
</dbReference>
<feature type="domain" description="PAC" evidence="2">
    <location>
        <begin position="313"/>
        <end position="365"/>
    </location>
</feature>
<evidence type="ECO:0000256" key="1">
    <source>
        <dbReference type="SAM" id="Phobius"/>
    </source>
</evidence>
<dbReference type="Proteomes" id="UP000515703">
    <property type="component" value="Chromosome"/>
</dbReference>
<dbReference type="KEGG" id="acht:bsdcttw_21010"/>
<keyword evidence="1" id="KW-0472">Membrane</keyword>
<keyword evidence="7" id="KW-1185">Reference proteome</keyword>
<keyword evidence="1" id="KW-0812">Transmembrane</keyword>
<evidence type="ECO:0000259" key="4">
    <source>
        <dbReference type="PROSITE" id="PS50885"/>
    </source>
</evidence>
<evidence type="ECO:0000313" key="6">
    <source>
        <dbReference type="EMBL" id="BCJ99060.1"/>
    </source>
</evidence>
<dbReference type="InterPro" id="IPR000160">
    <property type="entry name" value="GGDEF_dom"/>
</dbReference>
<dbReference type="AlphaFoldDB" id="A0A7I8DL25"/>
<dbReference type="Gene3D" id="6.10.340.10">
    <property type="match status" value="1"/>
</dbReference>
<dbReference type="InterPro" id="IPR003660">
    <property type="entry name" value="HAMP_dom"/>
</dbReference>
<dbReference type="InterPro" id="IPR000014">
    <property type="entry name" value="PAS"/>
</dbReference>
<dbReference type="InterPro" id="IPR052155">
    <property type="entry name" value="Biofilm_reg_signaling"/>
</dbReference>
<dbReference type="Gene3D" id="3.20.20.450">
    <property type="entry name" value="EAL domain"/>
    <property type="match status" value="1"/>
</dbReference>
<dbReference type="GO" id="GO:0016020">
    <property type="term" value="C:membrane"/>
    <property type="evidence" value="ECO:0007669"/>
    <property type="project" value="InterPro"/>
</dbReference>
<evidence type="ECO:0000313" key="7">
    <source>
        <dbReference type="Proteomes" id="UP000515703"/>
    </source>
</evidence>
<dbReference type="InterPro" id="IPR000700">
    <property type="entry name" value="PAS-assoc_C"/>
</dbReference>
<dbReference type="GO" id="GO:0007165">
    <property type="term" value="P:signal transduction"/>
    <property type="evidence" value="ECO:0007669"/>
    <property type="project" value="InterPro"/>
</dbReference>
<feature type="domain" description="HAMP" evidence="4">
    <location>
        <begin position="167"/>
        <end position="219"/>
    </location>
</feature>
<dbReference type="SMART" id="SM00052">
    <property type="entry name" value="EAL"/>
    <property type="match status" value="1"/>
</dbReference>
<dbReference type="PANTHER" id="PTHR44757:SF2">
    <property type="entry name" value="BIOFILM ARCHITECTURE MAINTENANCE PROTEIN MBAA"/>
    <property type="match status" value="1"/>
</dbReference>
<evidence type="ECO:0000259" key="3">
    <source>
        <dbReference type="PROSITE" id="PS50883"/>
    </source>
</evidence>
<dbReference type="Pfam" id="PF00563">
    <property type="entry name" value="EAL"/>
    <property type="match status" value="1"/>
</dbReference>
<evidence type="ECO:0000259" key="5">
    <source>
        <dbReference type="PROSITE" id="PS50887"/>
    </source>
</evidence>
<evidence type="ECO:0000259" key="2">
    <source>
        <dbReference type="PROSITE" id="PS50113"/>
    </source>
</evidence>
<dbReference type="InterPro" id="IPR035965">
    <property type="entry name" value="PAS-like_dom_sf"/>
</dbReference>
<reference evidence="6 7" key="1">
    <citation type="submission" date="2020-08" db="EMBL/GenBank/DDBJ databases">
        <title>Draft genome sequencing of an Anaerocolumna strain isolated from anoxic soil subjected to BSD treatment.</title>
        <authorList>
            <person name="Uek A."/>
            <person name="Tonouchi A."/>
        </authorList>
    </citation>
    <scope>NUCLEOTIDE SEQUENCE [LARGE SCALE GENOMIC DNA]</scope>
    <source>
        <strain evidence="6 7">CTTW</strain>
    </source>
</reference>
<accession>A0A7I8DL25</accession>
<dbReference type="SMART" id="SM00304">
    <property type="entry name" value="HAMP"/>
    <property type="match status" value="1"/>
</dbReference>
<reference evidence="6 7" key="2">
    <citation type="submission" date="2020-08" db="EMBL/GenBank/DDBJ databases">
        <authorList>
            <person name="Ueki A."/>
            <person name="Tonouchi A."/>
        </authorList>
    </citation>
    <scope>NUCLEOTIDE SEQUENCE [LARGE SCALE GENOMIC DNA]</scope>
    <source>
        <strain evidence="6 7">CTTW</strain>
    </source>
</reference>
<dbReference type="FunFam" id="3.20.20.450:FF:000001">
    <property type="entry name" value="Cyclic di-GMP phosphodiesterase yahA"/>
    <property type="match status" value="1"/>
</dbReference>
<dbReference type="Gene3D" id="3.30.450.20">
    <property type="entry name" value="PAS domain"/>
    <property type="match status" value="1"/>
</dbReference>